<gene>
    <name evidence="1" type="ORF">N5K24_28080</name>
</gene>
<evidence type="ECO:0000313" key="1">
    <source>
        <dbReference type="EMBL" id="MDH2054292.1"/>
    </source>
</evidence>
<dbReference type="RefSeq" id="WP_280029655.1">
    <property type="nucleotide sequence ID" value="NZ_JAOCKG010000020.1"/>
</dbReference>
<dbReference type="AlphaFoldDB" id="A0AA42WI61"/>
<protein>
    <submittedName>
        <fullName evidence="1">Uncharacterized protein</fullName>
    </submittedName>
</protein>
<comment type="caution">
    <text evidence="1">The sequence shown here is derived from an EMBL/GenBank/DDBJ whole genome shotgun (WGS) entry which is preliminary data.</text>
</comment>
<dbReference type="Proteomes" id="UP001161276">
    <property type="component" value="Unassembled WGS sequence"/>
</dbReference>
<evidence type="ECO:0000313" key="2">
    <source>
        <dbReference type="Proteomes" id="UP001161276"/>
    </source>
</evidence>
<name>A0AA42WI61_9BURK</name>
<proteinExistence type="predicted"/>
<dbReference type="EMBL" id="JAOCKG010000020">
    <property type="protein sequence ID" value="MDH2054292.1"/>
    <property type="molecule type" value="Genomic_DNA"/>
</dbReference>
<reference evidence="1" key="1">
    <citation type="submission" date="2022-09" db="EMBL/GenBank/DDBJ databases">
        <title>Intensive care unit water sources are persistently colonized with multi-drug resistant bacteria and are the site of extensive horizontal gene transfer of antibiotic resistance genes.</title>
        <authorList>
            <person name="Diorio-Toth L."/>
        </authorList>
    </citation>
    <scope>NUCLEOTIDE SEQUENCE</scope>
    <source>
        <strain evidence="1">GD03676</strain>
    </source>
</reference>
<organism evidence="1 2">
    <name type="scientific">Achromobacter marplatensis</name>
    <dbReference type="NCBI Taxonomy" id="470868"/>
    <lineage>
        <taxon>Bacteria</taxon>
        <taxon>Pseudomonadati</taxon>
        <taxon>Pseudomonadota</taxon>
        <taxon>Betaproteobacteria</taxon>
        <taxon>Burkholderiales</taxon>
        <taxon>Alcaligenaceae</taxon>
        <taxon>Achromobacter</taxon>
    </lineage>
</organism>
<sequence>MGLMLNVTIPIEGFMALRNAIGEERAVVVARALEHAQIQGEAELVAKIYAQSEASLKATQQALQEQIAQLPNREELKRFATHEDLSDLRSHVLRLDKKMTVGFLTLLGLNLASSAPTFFEWGIKVVGYALR</sequence>
<accession>A0AA42WI61</accession>